<dbReference type="Gene3D" id="3.20.20.70">
    <property type="entry name" value="Aldolase class I"/>
    <property type="match status" value="1"/>
</dbReference>
<keyword evidence="5 9" id="KW-0028">Amino-acid biosynthesis</keyword>
<comment type="catalytic activity">
    <reaction evidence="1 9">
        <text>N-(5-phospho-beta-D-ribosyl)anthranilate = 1-(2-carboxyphenylamino)-1-deoxy-D-ribulose 5-phosphate</text>
        <dbReference type="Rhea" id="RHEA:21540"/>
        <dbReference type="ChEBI" id="CHEBI:18277"/>
        <dbReference type="ChEBI" id="CHEBI:58613"/>
        <dbReference type="EC" id="5.3.1.24"/>
    </reaction>
</comment>
<evidence type="ECO:0000256" key="6">
    <source>
        <dbReference type="ARBA" id="ARBA00022822"/>
    </source>
</evidence>
<evidence type="ECO:0000256" key="2">
    <source>
        <dbReference type="ARBA" id="ARBA00004664"/>
    </source>
</evidence>
<name>A0A328AR41_9CAUL</name>
<dbReference type="UniPathway" id="UPA00035">
    <property type="reaction ID" value="UER00042"/>
</dbReference>
<dbReference type="Proteomes" id="UP000249725">
    <property type="component" value="Unassembled WGS sequence"/>
</dbReference>
<evidence type="ECO:0000259" key="10">
    <source>
        <dbReference type="Pfam" id="PF00697"/>
    </source>
</evidence>
<comment type="pathway">
    <text evidence="2 9">Amino-acid biosynthesis; L-tryptophan biosynthesis; L-tryptophan from chorismate: step 3/5.</text>
</comment>
<sequence>MSVMAKICGVSTPEAVRAALEGQASFLGFVFFPKSPRNLAPEAAARLAEPARGRGAKIVALAVDPNDALVDDIARILRPDLIQLHGHETPSRTREIAARAGVGIIKALPVSEASDLAAAADYEPVVEHLMFDAKPPKDAALPGGAGRAFDWSLVAGRRFARPWFLAGGLDPWNLAEAVRLSGAPMVDVSSGVERGPGLKDPSLISAFLDAARKA</sequence>
<evidence type="ECO:0000256" key="8">
    <source>
        <dbReference type="ARBA" id="ARBA00023235"/>
    </source>
</evidence>
<keyword evidence="12" id="KW-1185">Reference proteome</keyword>
<dbReference type="CDD" id="cd00405">
    <property type="entry name" value="PRAI"/>
    <property type="match status" value="1"/>
</dbReference>
<keyword evidence="8 9" id="KW-0413">Isomerase</keyword>
<dbReference type="InterPro" id="IPR001240">
    <property type="entry name" value="PRAI_dom"/>
</dbReference>
<proteinExistence type="inferred from homology"/>
<dbReference type="InterPro" id="IPR011060">
    <property type="entry name" value="RibuloseP-bd_barrel"/>
</dbReference>
<keyword evidence="6 9" id="KW-0822">Tryptophan biosynthesis</keyword>
<dbReference type="PANTHER" id="PTHR42894:SF1">
    <property type="entry name" value="N-(5'-PHOSPHORIBOSYL)ANTHRANILATE ISOMERASE"/>
    <property type="match status" value="1"/>
</dbReference>
<dbReference type="AlphaFoldDB" id="A0A328AR41"/>
<dbReference type="EC" id="5.3.1.24" evidence="3 9"/>
<evidence type="ECO:0000313" key="11">
    <source>
        <dbReference type="EMBL" id="RAK57097.1"/>
    </source>
</evidence>
<accession>A0A328AR41</accession>
<feature type="domain" description="N-(5'phosphoribosyl) anthranilate isomerase (PRAI)" evidence="10">
    <location>
        <begin position="5"/>
        <end position="209"/>
    </location>
</feature>
<dbReference type="InterPro" id="IPR013785">
    <property type="entry name" value="Aldolase_TIM"/>
</dbReference>
<evidence type="ECO:0000256" key="7">
    <source>
        <dbReference type="ARBA" id="ARBA00023141"/>
    </source>
</evidence>
<dbReference type="NCBIfam" id="NF002295">
    <property type="entry name" value="PRK01222.1-1"/>
    <property type="match status" value="1"/>
</dbReference>
<comment type="similarity">
    <text evidence="9">Belongs to the TrpF family.</text>
</comment>
<dbReference type="HAMAP" id="MF_00135">
    <property type="entry name" value="PRAI"/>
    <property type="match status" value="1"/>
</dbReference>
<evidence type="ECO:0000256" key="1">
    <source>
        <dbReference type="ARBA" id="ARBA00001164"/>
    </source>
</evidence>
<dbReference type="InterPro" id="IPR044643">
    <property type="entry name" value="TrpF_fam"/>
</dbReference>
<keyword evidence="7 9" id="KW-0057">Aromatic amino acid biosynthesis</keyword>
<dbReference type="Pfam" id="PF00697">
    <property type="entry name" value="PRAI"/>
    <property type="match status" value="1"/>
</dbReference>
<reference evidence="12" key="1">
    <citation type="submission" date="2018-05" db="EMBL/GenBank/DDBJ databases">
        <authorList>
            <person name="Li X."/>
        </authorList>
    </citation>
    <scope>NUCLEOTIDE SEQUENCE [LARGE SCALE GENOMIC DNA]</scope>
    <source>
        <strain evidence="12">YIM 73061</strain>
    </source>
</reference>
<evidence type="ECO:0000256" key="5">
    <source>
        <dbReference type="ARBA" id="ARBA00022605"/>
    </source>
</evidence>
<gene>
    <name evidence="9" type="primary">trpF</name>
    <name evidence="11" type="ORF">DJ018_03840</name>
</gene>
<dbReference type="GO" id="GO:0000162">
    <property type="term" value="P:L-tryptophan biosynthetic process"/>
    <property type="evidence" value="ECO:0007669"/>
    <property type="project" value="UniProtKB-UniRule"/>
</dbReference>
<evidence type="ECO:0000256" key="9">
    <source>
        <dbReference type="HAMAP-Rule" id="MF_00135"/>
    </source>
</evidence>
<dbReference type="RefSeq" id="WP_111513549.1">
    <property type="nucleotide sequence ID" value="NZ_QFYR01000001.1"/>
</dbReference>
<dbReference type="OrthoDB" id="9796196at2"/>
<organism evidence="11 12">
    <name type="scientific">Phenylobacterium deserti</name>
    <dbReference type="NCBI Taxonomy" id="1914756"/>
    <lineage>
        <taxon>Bacteria</taxon>
        <taxon>Pseudomonadati</taxon>
        <taxon>Pseudomonadota</taxon>
        <taxon>Alphaproteobacteria</taxon>
        <taxon>Caulobacterales</taxon>
        <taxon>Caulobacteraceae</taxon>
        <taxon>Phenylobacterium</taxon>
    </lineage>
</organism>
<evidence type="ECO:0000313" key="12">
    <source>
        <dbReference type="Proteomes" id="UP000249725"/>
    </source>
</evidence>
<protein>
    <recommendedName>
        <fullName evidence="4 9">N-(5'-phosphoribosyl)anthranilate isomerase</fullName>
        <shortName evidence="9">PRAI</shortName>
        <ecNumber evidence="3 9">5.3.1.24</ecNumber>
    </recommendedName>
</protein>
<evidence type="ECO:0000256" key="3">
    <source>
        <dbReference type="ARBA" id="ARBA00012572"/>
    </source>
</evidence>
<dbReference type="SUPFAM" id="SSF51366">
    <property type="entry name" value="Ribulose-phoshate binding barrel"/>
    <property type="match status" value="1"/>
</dbReference>
<comment type="caution">
    <text evidence="11">The sequence shown here is derived from an EMBL/GenBank/DDBJ whole genome shotgun (WGS) entry which is preliminary data.</text>
</comment>
<dbReference type="PANTHER" id="PTHR42894">
    <property type="entry name" value="N-(5'-PHOSPHORIBOSYL)ANTHRANILATE ISOMERASE"/>
    <property type="match status" value="1"/>
</dbReference>
<dbReference type="EMBL" id="QFYR01000001">
    <property type="protein sequence ID" value="RAK57097.1"/>
    <property type="molecule type" value="Genomic_DNA"/>
</dbReference>
<evidence type="ECO:0000256" key="4">
    <source>
        <dbReference type="ARBA" id="ARBA00022272"/>
    </source>
</evidence>
<dbReference type="GO" id="GO:0004640">
    <property type="term" value="F:phosphoribosylanthranilate isomerase activity"/>
    <property type="evidence" value="ECO:0007669"/>
    <property type="project" value="UniProtKB-UniRule"/>
</dbReference>